<dbReference type="PANTHER" id="PTHR30579">
    <property type="entry name" value="TRANSCRIPTIONAL REGULATOR"/>
    <property type="match status" value="1"/>
</dbReference>
<reference evidence="6 7" key="1">
    <citation type="submission" date="2016-03" db="EMBL/GenBank/DDBJ databases">
        <title>Complete genome sequence of Shewanella psychrophila WP2, a deep sea bacterium isolated from west Pacific sediment.</title>
        <authorList>
            <person name="Xu G."/>
            <person name="Jian H."/>
        </authorList>
    </citation>
    <scope>NUCLEOTIDE SEQUENCE [LARGE SCALE GENOMIC DNA]</scope>
    <source>
        <strain evidence="6 7">WP2</strain>
    </source>
</reference>
<dbReference type="RefSeq" id="WP_077752338.1">
    <property type="nucleotide sequence ID" value="NZ_CP014782.1"/>
</dbReference>
<proteinExistence type="inferred from homology"/>
<evidence type="ECO:0000259" key="5">
    <source>
        <dbReference type="PROSITE" id="PS50931"/>
    </source>
</evidence>
<dbReference type="STRING" id="225848.Sps_01971"/>
<dbReference type="OrthoDB" id="5723059at2"/>
<protein>
    <submittedName>
        <fullName evidence="6">Transcriptional regulator</fullName>
    </submittedName>
</protein>
<dbReference type="SUPFAM" id="SSF46785">
    <property type="entry name" value="Winged helix' DNA-binding domain"/>
    <property type="match status" value="1"/>
</dbReference>
<keyword evidence="2" id="KW-0805">Transcription regulation</keyword>
<evidence type="ECO:0000256" key="1">
    <source>
        <dbReference type="ARBA" id="ARBA00009437"/>
    </source>
</evidence>
<dbReference type="PANTHER" id="PTHR30579:SF7">
    <property type="entry name" value="HTH-TYPE TRANSCRIPTIONAL REGULATOR LRHA-RELATED"/>
    <property type="match status" value="1"/>
</dbReference>
<evidence type="ECO:0000256" key="2">
    <source>
        <dbReference type="ARBA" id="ARBA00023015"/>
    </source>
</evidence>
<evidence type="ECO:0000256" key="3">
    <source>
        <dbReference type="ARBA" id="ARBA00023125"/>
    </source>
</evidence>
<dbReference type="InterPro" id="IPR036388">
    <property type="entry name" value="WH-like_DNA-bd_sf"/>
</dbReference>
<dbReference type="InterPro" id="IPR005119">
    <property type="entry name" value="LysR_subst-bd"/>
</dbReference>
<organism evidence="6 7">
    <name type="scientific">Shewanella psychrophila</name>
    <dbReference type="NCBI Taxonomy" id="225848"/>
    <lineage>
        <taxon>Bacteria</taxon>
        <taxon>Pseudomonadati</taxon>
        <taxon>Pseudomonadota</taxon>
        <taxon>Gammaproteobacteria</taxon>
        <taxon>Alteromonadales</taxon>
        <taxon>Shewanellaceae</taxon>
        <taxon>Shewanella</taxon>
    </lineage>
</organism>
<dbReference type="Proteomes" id="UP000189545">
    <property type="component" value="Chromosome"/>
</dbReference>
<dbReference type="Pfam" id="PF03466">
    <property type="entry name" value="LysR_substrate"/>
    <property type="match status" value="1"/>
</dbReference>
<comment type="similarity">
    <text evidence="1">Belongs to the LysR transcriptional regulatory family.</text>
</comment>
<evidence type="ECO:0000256" key="4">
    <source>
        <dbReference type="ARBA" id="ARBA00023163"/>
    </source>
</evidence>
<dbReference type="AlphaFoldDB" id="A0A1S6HNL8"/>
<dbReference type="SUPFAM" id="SSF53850">
    <property type="entry name" value="Periplasmic binding protein-like II"/>
    <property type="match status" value="1"/>
</dbReference>
<accession>A0A1S6HNL8</accession>
<dbReference type="InterPro" id="IPR050176">
    <property type="entry name" value="LTTR"/>
</dbReference>
<evidence type="ECO:0000313" key="7">
    <source>
        <dbReference type="Proteomes" id="UP000189545"/>
    </source>
</evidence>
<evidence type="ECO:0000313" key="6">
    <source>
        <dbReference type="EMBL" id="AQS37131.1"/>
    </source>
</evidence>
<dbReference type="InterPro" id="IPR000847">
    <property type="entry name" value="LysR_HTH_N"/>
</dbReference>
<keyword evidence="4" id="KW-0804">Transcription</keyword>
<name>A0A1S6HNL8_9GAMM</name>
<dbReference type="GO" id="GO:0003677">
    <property type="term" value="F:DNA binding"/>
    <property type="evidence" value="ECO:0007669"/>
    <property type="project" value="UniProtKB-KW"/>
</dbReference>
<dbReference type="Gene3D" id="3.40.190.10">
    <property type="entry name" value="Periplasmic binding protein-like II"/>
    <property type="match status" value="2"/>
</dbReference>
<dbReference type="EMBL" id="CP014782">
    <property type="protein sequence ID" value="AQS37131.1"/>
    <property type="molecule type" value="Genomic_DNA"/>
</dbReference>
<gene>
    <name evidence="6" type="ORF">Sps_01971</name>
</gene>
<keyword evidence="3" id="KW-0238">DNA-binding</keyword>
<dbReference type="GO" id="GO:0003700">
    <property type="term" value="F:DNA-binding transcription factor activity"/>
    <property type="evidence" value="ECO:0007669"/>
    <property type="project" value="InterPro"/>
</dbReference>
<keyword evidence="7" id="KW-1185">Reference proteome</keyword>
<dbReference type="InterPro" id="IPR036390">
    <property type="entry name" value="WH_DNA-bd_sf"/>
</dbReference>
<dbReference type="Pfam" id="PF00126">
    <property type="entry name" value="HTH_1"/>
    <property type="match status" value="1"/>
</dbReference>
<dbReference type="PROSITE" id="PS50931">
    <property type="entry name" value="HTH_LYSR"/>
    <property type="match status" value="1"/>
</dbReference>
<sequence>MSELNLEISWLRSFVTVAKTGSMTDAAKILYRSQSAISMHIKNIEDTLGRAVFSRGSRRLTLNASGQELLVHAQKILYVYSNSMRELMGSSVQGHISLGIPDDYAMAYLPALLSIFSEKYPAIEITLCCEPSSLLIPKIEANELDIAVITQDKADCGEHLFSEELVWVGKQSQQIWNRSPLPVAMYEFGSQARAKVIDKLESLTFGYRIVYNSPNIAGQLAAVESGMAIAVLTRCSVPVHLQVLNNTRLPKLSALDVGVMTSSSVTKGSLAHLLYDEIVSILKNEV</sequence>
<feature type="domain" description="HTH lysR-type" evidence="5">
    <location>
        <begin position="6"/>
        <end position="63"/>
    </location>
</feature>
<dbReference type="Gene3D" id="1.10.10.10">
    <property type="entry name" value="Winged helix-like DNA-binding domain superfamily/Winged helix DNA-binding domain"/>
    <property type="match status" value="1"/>
</dbReference>
<dbReference type="KEGG" id="spsw:Sps_01971"/>